<keyword evidence="3" id="KW-1133">Transmembrane helix</keyword>
<keyword evidence="4" id="KW-0472">Membrane</keyword>
<comment type="subcellular location">
    <subcellularLocation>
        <location evidence="1">Membrane</location>
        <topology evidence="1">Single-pass membrane protein</topology>
    </subcellularLocation>
</comment>
<dbReference type="PANTHER" id="PTHR36985">
    <property type="entry name" value="TRANSLOCATION AND ASSEMBLY MODULE SUBUNIT TAMB"/>
    <property type="match status" value="1"/>
</dbReference>
<reference evidence="6" key="1">
    <citation type="submission" date="2024-05" db="EMBL/GenBank/DDBJ databases">
        <title>Draft Genome Sequences of Flagellimonas sp. MMG031 and Marinobacter sp. MMG032 Isolated from the dinoflagellate Symbiodinium pilosum.</title>
        <authorList>
            <person name="Shikuma N.J."/>
            <person name="Farrell M.V."/>
        </authorList>
    </citation>
    <scope>NUCLEOTIDE SEQUENCE</scope>
    <source>
        <strain evidence="6">MMG031</strain>
    </source>
</reference>
<accession>A0AAU7MTS9</accession>
<evidence type="ECO:0000256" key="2">
    <source>
        <dbReference type="ARBA" id="ARBA00022692"/>
    </source>
</evidence>
<name>A0AAU7MTS9_9FLAO</name>
<dbReference type="GO" id="GO:0005886">
    <property type="term" value="C:plasma membrane"/>
    <property type="evidence" value="ECO:0007669"/>
    <property type="project" value="InterPro"/>
</dbReference>
<dbReference type="EMBL" id="CP157804">
    <property type="protein sequence ID" value="XBQ21784.1"/>
    <property type="molecule type" value="Genomic_DNA"/>
</dbReference>
<protein>
    <submittedName>
        <fullName evidence="6">Translocation/assembly module TamB domain-containing protein</fullName>
    </submittedName>
</protein>
<gene>
    <name evidence="6" type="ORF">ABNE31_09235</name>
</gene>
<dbReference type="PANTHER" id="PTHR36985:SF1">
    <property type="entry name" value="TRANSLOCATION AND ASSEMBLY MODULE SUBUNIT TAMB"/>
    <property type="match status" value="1"/>
</dbReference>
<dbReference type="GO" id="GO:0009306">
    <property type="term" value="P:protein secretion"/>
    <property type="evidence" value="ECO:0007669"/>
    <property type="project" value="InterPro"/>
</dbReference>
<proteinExistence type="predicted"/>
<dbReference type="InterPro" id="IPR007452">
    <property type="entry name" value="TamB_C"/>
</dbReference>
<feature type="domain" description="Translocation and assembly module TamB C-terminal" evidence="5">
    <location>
        <begin position="1007"/>
        <end position="1434"/>
    </location>
</feature>
<evidence type="ECO:0000313" key="6">
    <source>
        <dbReference type="EMBL" id="XBQ21784.1"/>
    </source>
</evidence>
<evidence type="ECO:0000259" key="5">
    <source>
        <dbReference type="Pfam" id="PF04357"/>
    </source>
</evidence>
<dbReference type="RefSeq" id="WP_349351001.1">
    <property type="nucleotide sequence ID" value="NZ_CP157804.1"/>
</dbReference>
<evidence type="ECO:0000256" key="3">
    <source>
        <dbReference type="ARBA" id="ARBA00022989"/>
    </source>
</evidence>
<sequence>MRFLLAIVLLLVLASLILSLPAVQTRLGKYATDSLNESFGTNIQIERVSVSLFNLNAGLKGIYVEDYKKDTLIYIHKVSTSILNLRNMANNKMEFGEMELDGLVFNLKTYEGESDTNLDVFVDKLDDGKPRDPGTPPFFMSSDEIQIHNGKFRLIDENLEKPETLNFSEIEITASDFQILGPDVSLKINDLSTLAKRGIRLKNFTADFAYTKEQMRFDSLFINTEQSELQGNLVFNYNREDLANFVDLVNIDANFTDSKVALNEVNAFFDEFGQDKIVNFTGNFSGVLNQLQVDDLFLFTDNTGIRGDFRFDNIFSEQAPFVLRGDIDNLTSSYYQLRSILPQILGRNIPESVQKLGQFTVRGETEITETSIDVTVNLNTAVGSSYVDLQMTNVQTIEDASYIGFISLIDFNLGEFIDNDNLGLASMDMNVEGKGFVAESLNTEVSGDVYKFEFNNYEYNKIKVTGILRNQLFDGVLLCNDENFRFDFQGLANFGQRENKFNFVAAVDYADLKELNFINDSISIFKGHVDMDIEGNNLDDMAGQLQFTNTTYQNANDTYYFEDFSVTSTFDRDTIRTIEINSPDIITGYMRGNFKVKELGQLVQNSIGSIYTNYQPFKISGGQYVDFNFKIYNKIVDVFVPELTFDPNTFIRGSIQADQSDFKLTFKSPSIEAFGNAFDNIELKIDNKNPLFNTFVSVEDMSTVYYDIKDFSLINTTLKDTLFFRTEFKGGSEYNDSYNLNFYHTFNENNRSVIGLKKSDVSFKGNTWVLNKDGNSKNKVIFNSALDSIRIEDVVMDNNNEEQIRLRGEFADSTYKDLNLQFKLVSLDKVTPAIDSLKMNGKVDGFLNILQKDGNYLPTSSLKIESFSVNDIRLGDLEVGIYGNNDLTEFGVSTWLNDNGKELMNVNGKVTNINNVQELDLKANFTDFALEPFNPLGEDIISNIRGRVTGDATITGNVENPSINGLLQLNDAGIGIPYLNVDYDFAPYSQVRLFDQTFYFENVQLSDVKEKTTATLDGTISHTGFDDWYLGLDVDTNNDRFMILNTEYDEESLYYGTGFINGSGSIYGPVDAMTISVDATTAAGTSLKIPLSDVTSVGDYSFINFLEKGENSSFEEERVLEEYQGLEMAFDLAVTPEAEVEIVVDQTTGSSLKGTGEGILLIEINTNGKFNMYGDFVVVSGEYNFKYGGVIDKKFKVRPGGSILWEQDPLAAQLNLEAVYSLNANPAPLLDNAGFTGRIPTEVVVRLDGELESPNINFGIEFPGTNSVVQSELEYRLQDPTILERNAFFLLAQGTFVNPQSGGINQQAVTGNLIQTASGLFNQILAGNNDKLNFGVSYEQGYNDPNADIATEDRIGVTVSTQLSDRILVNGRVGVPVGGVSETVVAGDVEVQILLNDEGTLSAKIFNRENQIQQFLAERQGYTQGVGLSYQVDFDSFRELMQKVFNKRENPSEEKDLPEALNPPEQVMGKDSLIRFSEKPVNLPNSIH</sequence>
<organism evidence="6">
    <name type="scientific">Flagellimonas sp. MMG031</name>
    <dbReference type="NCBI Taxonomy" id="3158549"/>
    <lineage>
        <taxon>Bacteria</taxon>
        <taxon>Pseudomonadati</taxon>
        <taxon>Bacteroidota</taxon>
        <taxon>Flavobacteriia</taxon>
        <taxon>Flavobacteriales</taxon>
        <taxon>Flavobacteriaceae</taxon>
        <taxon>Flagellimonas</taxon>
    </lineage>
</organism>
<keyword evidence="2" id="KW-0812">Transmembrane</keyword>
<evidence type="ECO:0000256" key="4">
    <source>
        <dbReference type="ARBA" id="ARBA00023136"/>
    </source>
</evidence>
<evidence type="ECO:0000256" key="1">
    <source>
        <dbReference type="ARBA" id="ARBA00004167"/>
    </source>
</evidence>
<dbReference type="Pfam" id="PF04357">
    <property type="entry name" value="TamB"/>
    <property type="match status" value="1"/>
</dbReference>
<dbReference type="KEGG" id="fld:ABNE31_09235"/>